<sequence length="312" mass="34119">MRIAIAGAGAMGGRFGDMLSHDNQEVILIDRWEANLKAINTRGLIVNVSGTEHVDQIVAVQPAQVDPSEHFDLVIMFTKAMQLDAMLTDIKPILHDDTMVLTLANGIGNVETIEKYVPKENIIAGVTTWSAGLDSAGYISYGGEGIVQMQAVETGKANQVDQIVEVMNSAGLNVTLTDDAIEAIWRKAALNAVLNPLCTLLNCNIGNLGKTTTFSAMMDEILAEFQQVADAMHVPFDVTKTRNLILAQLPDEANGTHYPSMHQDMLSKRPTEIDYLNGYVARQGESRHIPTMVNRLITQEIHAMEQLVQGNH</sequence>
<dbReference type="InterPro" id="IPR050838">
    <property type="entry name" value="Ketopantoate_reductase"/>
</dbReference>
<dbReference type="InterPro" id="IPR036291">
    <property type="entry name" value="NAD(P)-bd_dom_sf"/>
</dbReference>
<dbReference type="Gene3D" id="3.40.50.720">
    <property type="entry name" value="NAD(P)-binding Rossmann-like Domain"/>
    <property type="match status" value="1"/>
</dbReference>
<dbReference type="InterPro" id="IPR008927">
    <property type="entry name" value="6-PGluconate_DH-like_C_sf"/>
</dbReference>
<dbReference type="RefSeq" id="WP_109250231.1">
    <property type="nucleotide sequence ID" value="NZ_QCXQ01000002.1"/>
</dbReference>
<dbReference type="AlphaFoldDB" id="A0A2V1MZ45"/>
<dbReference type="InterPro" id="IPR003710">
    <property type="entry name" value="ApbA"/>
</dbReference>
<dbReference type="Gene3D" id="1.10.1040.10">
    <property type="entry name" value="N-(1-d-carboxylethyl)-l-norvaline Dehydrogenase, domain 2"/>
    <property type="match status" value="1"/>
</dbReference>
<evidence type="ECO:0000256" key="6">
    <source>
        <dbReference type="ARBA" id="ARBA00022655"/>
    </source>
</evidence>
<comment type="similarity">
    <text evidence="3 11">Belongs to the ketopantoate reductase family.</text>
</comment>
<dbReference type="InterPro" id="IPR013332">
    <property type="entry name" value="KPR_N"/>
</dbReference>
<evidence type="ECO:0000256" key="3">
    <source>
        <dbReference type="ARBA" id="ARBA00007870"/>
    </source>
</evidence>
<dbReference type="InterPro" id="IPR013752">
    <property type="entry name" value="KPA_reductase"/>
</dbReference>
<comment type="pathway">
    <text evidence="2 11">Cofactor biosynthesis; (R)-pantothenate biosynthesis; (R)-pantoate from 3-methyl-2-oxobutanoate: step 2/2.</text>
</comment>
<dbReference type="EC" id="1.1.1.169" evidence="4 11"/>
<evidence type="ECO:0000259" key="13">
    <source>
        <dbReference type="Pfam" id="PF08546"/>
    </source>
</evidence>
<dbReference type="PANTHER" id="PTHR43765:SF2">
    <property type="entry name" value="2-DEHYDROPANTOATE 2-REDUCTASE"/>
    <property type="match status" value="1"/>
</dbReference>
<dbReference type="NCBIfam" id="TIGR00745">
    <property type="entry name" value="apbA_panE"/>
    <property type="match status" value="1"/>
</dbReference>
<dbReference type="GO" id="GO:0005737">
    <property type="term" value="C:cytoplasm"/>
    <property type="evidence" value="ECO:0007669"/>
    <property type="project" value="TreeGrafter"/>
</dbReference>
<dbReference type="EMBL" id="QCXQ01000002">
    <property type="protein sequence ID" value="PWG00284.1"/>
    <property type="molecule type" value="Genomic_DNA"/>
</dbReference>
<organism evidence="14 15">
    <name type="scientific">Levilactobacillus bambusae</name>
    <dbReference type="NCBI Taxonomy" id="2024736"/>
    <lineage>
        <taxon>Bacteria</taxon>
        <taxon>Bacillati</taxon>
        <taxon>Bacillota</taxon>
        <taxon>Bacilli</taxon>
        <taxon>Lactobacillales</taxon>
        <taxon>Lactobacillaceae</taxon>
        <taxon>Levilactobacillus</taxon>
    </lineage>
</organism>
<keyword evidence="8 11" id="KW-0560">Oxidoreductase</keyword>
<evidence type="ECO:0000313" key="14">
    <source>
        <dbReference type="EMBL" id="PWG00284.1"/>
    </source>
</evidence>
<reference evidence="14 15" key="1">
    <citation type="journal article" date="2018" name="Int. J. Syst. Evol. Microbiol.">
        <title>Lactobacillus bambusae sp. nov., isolated from a traditional fermented Ma-bamboo shoots of Taiwan.</title>
        <authorList>
            <person name="Wang L.-T."/>
        </authorList>
    </citation>
    <scope>NUCLEOTIDE SEQUENCE [LARGE SCALE GENOMIC DNA]</scope>
    <source>
        <strain evidence="14 15">BS-W1</strain>
    </source>
</reference>
<comment type="catalytic activity">
    <reaction evidence="10 11">
        <text>(R)-pantoate + NADP(+) = 2-dehydropantoate + NADPH + H(+)</text>
        <dbReference type="Rhea" id="RHEA:16233"/>
        <dbReference type="ChEBI" id="CHEBI:11561"/>
        <dbReference type="ChEBI" id="CHEBI:15378"/>
        <dbReference type="ChEBI" id="CHEBI:15980"/>
        <dbReference type="ChEBI" id="CHEBI:57783"/>
        <dbReference type="ChEBI" id="CHEBI:58349"/>
        <dbReference type="EC" id="1.1.1.169"/>
    </reaction>
</comment>
<dbReference type="InterPro" id="IPR013328">
    <property type="entry name" value="6PGD_dom2"/>
</dbReference>
<gene>
    <name evidence="14" type="ORF">DCM90_04960</name>
</gene>
<dbReference type="SUPFAM" id="SSF51735">
    <property type="entry name" value="NAD(P)-binding Rossmann-fold domains"/>
    <property type="match status" value="1"/>
</dbReference>
<dbReference type="PANTHER" id="PTHR43765">
    <property type="entry name" value="2-DEHYDROPANTOATE 2-REDUCTASE-RELATED"/>
    <property type="match status" value="1"/>
</dbReference>
<dbReference type="GO" id="GO:0050661">
    <property type="term" value="F:NADP binding"/>
    <property type="evidence" value="ECO:0007669"/>
    <property type="project" value="TreeGrafter"/>
</dbReference>
<evidence type="ECO:0000313" key="15">
    <source>
        <dbReference type="Proteomes" id="UP000245080"/>
    </source>
</evidence>
<dbReference type="UniPathway" id="UPA00028">
    <property type="reaction ID" value="UER00004"/>
</dbReference>
<evidence type="ECO:0000256" key="9">
    <source>
        <dbReference type="ARBA" id="ARBA00032024"/>
    </source>
</evidence>
<feature type="domain" description="Ketopantoate reductase C-terminal" evidence="13">
    <location>
        <begin position="181"/>
        <end position="305"/>
    </location>
</feature>
<dbReference type="GO" id="GO:0008677">
    <property type="term" value="F:2-dehydropantoate 2-reductase activity"/>
    <property type="evidence" value="ECO:0007669"/>
    <property type="project" value="UniProtKB-EC"/>
</dbReference>
<proteinExistence type="inferred from homology"/>
<dbReference type="GO" id="GO:0015940">
    <property type="term" value="P:pantothenate biosynthetic process"/>
    <property type="evidence" value="ECO:0007669"/>
    <property type="project" value="UniProtKB-UniPathway"/>
</dbReference>
<dbReference type="OrthoDB" id="9800163at2"/>
<accession>A0A2V1MZ45</accession>
<evidence type="ECO:0000256" key="2">
    <source>
        <dbReference type="ARBA" id="ARBA00004994"/>
    </source>
</evidence>
<evidence type="ECO:0000256" key="5">
    <source>
        <dbReference type="ARBA" id="ARBA00019465"/>
    </source>
</evidence>
<comment type="function">
    <text evidence="1 11">Catalyzes the NADPH-dependent reduction of ketopantoate into pantoic acid.</text>
</comment>
<dbReference type="Pfam" id="PF08546">
    <property type="entry name" value="ApbA_C"/>
    <property type="match status" value="1"/>
</dbReference>
<evidence type="ECO:0000256" key="8">
    <source>
        <dbReference type="ARBA" id="ARBA00023002"/>
    </source>
</evidence>
<comment type="caution">
    <text evidence="14">The sequence shown here is derived from an EMBL/GenBank/DDBJ whole genome shotgun (WGS) entry which is preliminary data.</text>
</comment>
<evidence type="ECO:0000256" key="1">
    <source>
        <dbReference type="ARBA" id="ARBA00002919"/>
    </source>
</evidence>
<keyword evidence="15" id="KW-1185">Reference proteome</keyword>
<protein>
    <recommendedName>
        <fullName evidence="5 11">2-dehydropantoate 2-reductase</fullName>
        <ecNumber evidence="4 11">1.1.1.169</ecNumber>
    </recommendedName>
    <alternativeName>
        <fullName evidence="9 11">Ketopantoate reductase</fullName>
    </alternativeName>
</protein>
<name>A0A2V1MZ45_9LACO</name>
<evidence type="ECO:0000259" key="12">
    <source>
        <dbReference type="Pfam" id="PF02558"/>
    </source>
</evidence>
<evidence type="ECO:0000256" key="7">
    <source>
        <dbReference type="ARBA" id="ARBA00022857"/>
    </source>
</evidence>
<dbReference type="SUPFAM" id="SSF48179">
    <property type="entry name" value="6-phosphogluconate dehydrogenase C-terminal domain-like"/>
    <property type="match status" value="1"/>
</dbReference>
<evidence type="ECO:0000256" key="10">
    <source>
        <dbReference type="ARBA" id="ARBA00048793"/>
    </source>
</evidence>
<feature type="domain" description="Ketopantoate reductase N-terminal" evidence="12">
    <location>
        <begin position="3"/>
        <end position="152"/>
    </location>
</feature>
<keyword evidence="7 11" id="KW-0521">NADP</keyword>
<keyword evidence="6 11" id="KW-0566">Pantothenate biosynthesis</keyword>
<evidence type="ECO:0000256" key="11">
    <source>
        <dbReference type="RuleBase" id="RU362068"/>
    </source>
</evidence>
<dbReference type="Proteomes" id="UP000245080">
    <property type="component" value="Unassembled WGS sequence"/>
</dbReference>
<dbReference type="Pfam" id="PF02558">
    <property type="entry name" value="ApbA"/>
    <property type="match status" value="1"/>
</dbReference>
<evidence type="ECO:0000256" key="4">
    <source>
        <dbReference type="ARBA" id="ARBA00013014"/>
    </source>
</evidence>